<dbReference type="GO" id="GO:0005737">
    <property type="term" value="C:cytoplasm"/>
    <property type="evidence" value="ECO:0007669"/>
    <property type="project" value="UniProtKB-SubCell"/>
</dbReference>
<dbReference type="SUPFAM" id="SSF55287">
    <property type="entry name" value="RPB5-like RNA polymerase subunit"/>
    <property type="match status" value="1"/>
</dbReference>
<evidence type="ECO:0000313" key="6">
    <source>
        <dbReference type="Proteomes" id="UP001595921"/>
    </source>
</evidence>
<dbReference type="Proteomes" id="UP001595921">
    <property type="component" value="Unassembled WGS sequence"/>
</dbReference>
<dbReference type="InterPro" id="IPR035913">
    <property type="entry name" value="RPB5-like_sf"/>
</dbReference>
<keyword evidence="2 3" id="KW-0804">Transcription</keyword>
<comment type="caution">
    <text evidence="5">The sequence shown here is derived from an EMBL/GenBank/DDBJ whole genome shotgun (WGS) entry which is preliminary data.</text>
</comment>
<keyword evidence="3 5" id="KW-0808">Transferase</keyword>
<dbReference type="InterPro" id="IPR000783">
    <property type="entry name" value="RNA_pol_subH/Rpb5_C"/>
</dbReference>
<dbReference type="GO" id="GO:0006351">
    <property type="term" value="P:DNA-templated transcription"/>
    <property type="evidence" value="ECO:0007669"/>
    <property type="project" value="UniProtKB-UniRule"/>
</dbReference>
<dbReference type="Gene3D" id="3.90.940.20">
    <property type="entry name" value="RPB5-like RNA polymerase subunit"/>
    <property type="match status" value="1"/>
</dbReference>
<reference evidence="5 6" key="1">
    <citation type="journal article" date="2019" name="Int. J. Syst. Evol. Microbiol.">
        <title>The Global Catalogue of Microorganisms (GCM) 10K type strain sequencing project: providing services to taxonomists for standard genome sequencing and annotation.</title>
        <authorList>
            <consortium name="The Broad Institute Genomics Platform"/>
            <consortium name="The Broad Institute Genome Sequencing Center for Infectious Disease"/>
            <person name="Wu L."/>
            <person name="Ma J."/>
        </authorList>
    </citation>
    <scope>NUCLEOTIDE SEQUENCE [LARGE SCALE GENOMIC DNA]</scope>
    <source>
        <strain evidence="5 6">CGMCC 1.12553</strain>
    </source>
</reference>
<dbReference type="GO" id="GO:0003899">
    <property type="term" value="F:DNA-directed RNA polymerase activity"/>
    <property type="evidence" value="ECO:0007669"/>
    <property type="project" value="UniProtKB-UniRule"/>
</dbReference>
<comment type="function">
    <text evidence="3">DNA-dependent RNA polymerase (RNAP) catalyzes the transcription of DNA into RNA using the four ribonucleoside triphosphates as substrates.</text>
</comment>
<comment type="subunit">
    <text evidence="3">Part of the RNA polymerase complex.</text>
</comment>
<keyword evidence="3 5" id="KW-0548">Nucleotidyltransferase</keyword>
<dbReference type="InterPro" id="IPR014381">
    <property type="entry name" value="Arch_Rpo5/euc_Rpb5"/>
</dbReference>
<evidence type="ECO:0000256" key="1">
    <source>
        <dbReference type="ARBA" id="ARBA00022478"/>
    </source>
</evidence>
<dbReference type="PANTHER" id="PTHR10535:SF0">
    <property type="entry name" value="DNA-DIRECTED RNA POLYMERASES I, II, AND III SUBUNIT RPABC1"/>
    <property type="match status" value="1"/>
</dbReference>
<dbReference type="PANTHER" id="PTHR10535">
    <property type="entry name" value="DNA-DIRECTED RNA POLYMERASES I, II, AND III SUBUNIT RPABC1"/>
    <property type="match status" value="1"/>
</dbReference>
<evidence type="ECO:0000313" key="5">
    <source>
        <dbReference type="EMBL" id="MFC4358241.1"/>
    </source>
</evidence>
<gene>
    <name evidence="3" type="primary">rpo5</name>
    <name evidence="3" type="synonym">rpoH</name>
    <name evidence="5" type="ORF">ACFO0N_09815</name>
</gene>
<sequence>MVDVSQHELVPDHTVLDDPEEVEAVLEEYNVNKTNLPKIKRTDPALRETEAETGDVVRIERDSRTADRAVVYRLVVE</sequence>
<proteinExistence type="inferred from homology"/>
<comment type="similarity">
    <text evidence="3">Belongs to the archaeal Rpo5/eukaryotic RPB5 RNA polymerase subunit family.</text>
</comment>
<evidence type="ECO:0000256" key="2">
    <source>
        <dbReference type="ARBA" id="ARBA00023163"/>
    </source>
</evidence>
<keyword evidence="6" id="KW-1185">Reference proteome</keyword>
<dbReference type="AlphaFoldDB" id="A0ABD5PBI3"/>
<organism evidence="5 6">
    <name type="scientific">Halobium salinum</name>
    <dbReference type="NCBI Taxonomy" id="1364940"/>
    <lineage>
        <taxon>Archaea</taxon>
        <taxon>Methanobacteriati</taxon>
        <taxon>Methanobacteriota</taxon>
        <taxon>Stenosarchaea group</taxon>
        <taxon>Halobacteria</taxon>
        <taxon>Halobacteriales</taxon>
        <taxon>Haloferacaceae</taxon>
        <taxon>Halobium</taxon>
    </lineage>
</organism>
<keyword evidence="1 3" id="KW-0240">DNA-directed RNA polymerase</keyword>
<protein>
    <recommendedName>
        <fullName evidence="3">DNA-directed RNA polymerase subunit Rpo5</fullName>
        <ecNumber evidence="3">2.7.7.6</ecNumber>
    </recommendedName>
    <alternativeName>
        <fullName evidence="3">DNA-directed RNA polymerase subunit H</fullName>
    </alternativeName>
</protein>
<comment type="subcellular location">
    <subcellularLocation>
        <location evidence="3">Cytoplasm</location>
    </subcellularLocation>
</comment>
<evidence type="ECO:0000256" key="3">
    <source>
        <dbReference type="HAMAP-Rule" id="MF_00025"/>
    </source>
</evidence>
<dbReference type="EC" id="2.7.7.6" evidence="3"/>
<name>A0ABD5PBI3_9EURY</name>
<evidence type="ECO:0000259" key="4">
    <source>
        <dbReference type="Pfam" id="PF01191"/>
    </source>
</evidence>
<accession>A0ABD5PBI3</accession>
<comment type="catalytic activity">
    <reaction evidence="3">
        <text>RNA(n) + a ribonucleoside 5'-triphosphate = RNA(n+1) + diphosphate</text>
        <dbReference type="Rhea" id="RHEA:21248"/>
        <dbReference type="Rhea" id="RHEA-COMP:14527"/>
        <dbReference type="Rhea" id="RHEA-COMP:17342"/>
        <dbReference type="ChEBI" id="CHEBI:33019"/>
        <dbReference type="ChEBI" id="CHEBI:61557"/>
        <dbReference type="ChEBI" id="CHEBI:140395"/>
        <dbReference type="EC" id="2.7.7.6"/>
    </reaction>
</comment>
<dbReference type="NCBIfam" id="NF007129">
    <property type="entry name" value="PRK09570.1"/>
    <property type="match status" value="1"/>
</dbReference>
<dbReference type="GO" id="GO:0000428">
    <property type="term" value="C:DNA-directed RNA polymerase complex"/>
    <property type="evidence" value="ECO:0007669"/>
    <property type="project" value="UniProtKB-KW"/>
</dbReference>
<dbReference type="HAMAP" id="MF_00025">
    <property type="entry name" value="RNApol_Rpo5_RPB5"/>
    <property type="match status" value="1"/>
</dbReference>
<dbReference type="RefSeq" id="WP_267624103.1">
    <property type="nucleotide sequence ID" value="NZ_JAODIW010000008.1"/>
</dbReference>
<dbReference type="Pfam" id="PF01191">
    <property type="entry name" value="RNA_pol_Rpb5_C"/>
    <property type="match status" value="1"/>
</dbReference>
<dbReference type="EMBL" id="JBHSDS010000006">
    <property type="protein sequence ID" value="MFC4358241.1"/>
    <property type="molecule type" value="Genomic_DNA"/>
</dbReference>
<keyword evidence="3" id="KW-0963">Cytoplasm</keyword>
<feature type="domain" description="RNA polymerase subunit H/Rpb5 C-terminal" evidence="4">
    <location>
        <begin position="2"/>
        <end position="75"/>
    </location>
</feature>